<accession>A0A265NCU2</accession>
<dbReference type="AlphaFoldDB" id="A0A265NCU2"/>
<reference evidence="2 3" key="1">
    <citation type="submission" date="2017-08" db="EMBL/GenBank/DDBJ databases">
        <title>Virgibacillus indicus sp. nov. and Virgibacillus profoundi sp. nov, two moderately halophilic bacteria isolated from marine sediment by using the Microfluidic Streak Plate.</title>
        <authorList>
            <person name="Xu B."/>
            <person name="Hu B."/>
            <person name="Wang J."/>
            <person name="Zhu Y."/>
            <person name="Huang L."/>
            <person name="Du W."/>
            <person name="Huang Y."/>
        </authorList>
    </citation>
    <scope>NUCLEOTIDE SEQUENCE [LARGE SCALE GENOMIC DNA]</scope>
    <source>
        <strain evidence="2 3">IO3-P2-C2</strain>
    </source>
</reference>
<keyword evidence="3" id="KW-1185">Reference proteome</keyword>
<feature type="transmembrane region" description="Helical" evidence="1">
    <location>
        <begin position="246"/>
        <end position="264"/>
    </location>
</feature>
<feature type="transmembrane region" description="Helical" evidence="1">
    <location>
        <begin position="326"/>
        <end position="341"/>
    </location>
</feature>
<dbReference type="Pfam" id="PF14897">
    <property type="entry name" value="EpsG"/>
    <property type="match status" value="1"/>
</dbReference>
<proteinExistence type="predicted"/>
<feature type="transmembrane region" description="Helical" evidence="1">
    <location>
        <begin position="302"/>
        <end position="319"/>
    </location>
</feature>
<evidence type="ECO:0000313" key="2">
    <source>
        <dbReference type="EMBL" id="OZU89289.1"/>
    </source>
</evidence>
<protein>
    <submittedName>
        <fullName evidence="2">Capsular biosynthesis protein</fullName>
    </submittedName>
</protein>
<gene>
    <name evidence="2" type="ORF">CIL03_06110</name>
</gene>
<keyword evidence="1" id="KW-0812">Transmembrane</keyword>
<feature type="transmembrane region" description="Helical" evidence="1">
    <location>
        <begin position="276"/>
        <end position="296"/>
    </location>
</feature>
<feature type="transmembrane region" description="Helical" evidence="1">
    <location>
        <begin position="103"/>
        <end position="121"/>
    </location>
</feature>
<dbReference type="InterPro" id="IPR049458">
    <property type="entry name" value="EpsG-like"/>
</dbReference>
<feature type="transmembrane region" description="Helical" evidence="1">
    <location>
        <begin position="171"/>
        <end position="193"/>
    </location>
</feature>
<name>A0A265NCU2_9BACI</name>
<dbReference type="EMBL" id="NPMS01000002">
    <property type="protein sequence ID" value="OZU89289.1"/>
    <property type="molecule type" value="Genomic_DNA"/>
</dbReference>
<feature type="transmembrane region" description="Helical" evidence="1">
    <location>
        <begin position="133"/>
        <end position="159"/>
    </location>
</feature>
<keyword evidence="1" id="KW-1133">Transmembrane helix</keyword>
<sequence>MTLLWINLVIVFSLALSARYFAKPALAAGLPVSIRPNRLLIFGSITTLVIISGLRSNIGDTFNYVNIFEDNEFTWEYVLTEKDIGFGIFQMILKNYLSQDPQILIFSTALITNLLIILVLYKYSRLIELSTYVYITGGLFLVSMNGIRQLLAAAIAFTALKFLIEGSFFRYALIIIFASFFHQSALILLPIYFLVRFKAWSKATIALIILSVIIVIGYEQFSNLLFSALEDTQYKDYDTFNEGGANIIRVAVGAAPLFIAYLGREKLKAISPDSDYIVNLSVLGFIFMVISTEQWIFARIAIYFQLYQLILISWIVKLFREKDQKFVYLGIIICYFAYYYYENVISLNIQYQSDFLIW</sequence>
<comment type="caution">
    <text evidence="2">The sequence shown here is derived from an EMBL/GenBank/DDBJ whole genome shotgun (WGS) entry which is preliminary data.</text>
</comment>
<dbReference type="OrthoDB" id="1649543at2"/>
<dbReference type="RefSeq" id="WP_094884641.1">
    <property type="nucleotide sequence ID" value="NZ_NPMS01000002.1"/>
</dbReference>
<evidence type="ECO:0000313" key="3">
    <source>
        <dbReference type="Proteomes" id="UP000216498"/>
    </source>
</evidence>
<dbReference type="Proteomes" id="UP000216498">
    <property type="component" value="Unassembled WGS sequence"/>
</dbReference>
<feature type="transmembrane region" description="Helical" evidence="1">
    <location>
        <begin position="205"/>
        <end position="226"/>
    </location>
</feature>
<organism evidence="2 3">
    <name type="scientific">Virgibacillus indicus</name>
    <dbReference type="NCBI Taxonomy" id="2024554"/>
    <lineage>
        <taxon>Bacteria</taxon>
        <taxon>Bacillati</taxon>
        <taxon>Bacillota</taxon>
        <taxon>Bacilli</taxon>
        <taxon>Bacillales</taxon>
        <taxon>Bacillaceae</taxon>
        <taxon>Virgibacillus</taxon>
    </lineage>
</organism>
<evidence type="ECO:0000256" key="1">
    <source>
        <dbReference type="SAM" id="Phobius"/>
    </source>
</evidence>
<keyword evidence="1" id="KW-0472">Membrane</keyword>